<sequence length="251" mass="29222">MGKCTNNDVKWGVETEARNERISDTQGLNFLNINGRNLHYDEVFTERNSLIHSSLEAFEFDQFYSILESDLQIVNNSYMQMESYNSSFDYAGDFISPDSFDYPPREDLLKHTELYEDIQIMDVLSEDQYFSFTRLQSAFHEGDDLFDNMERVFQSPLQCESEISQAKDSIDNFDDIFCSVFESTDLKSAGVCGSETGSLVMDSRWKSIGKGRLHKQRKRELFVQIEHLVKLKFKSLKTYIFIYTCTGFLLQ</sequence>
<dbReference type="AlphaFoldDB" id="A0A0K2TGS3"/>
<protein>
    <submittedName>
        <fullName evidence="1">Uncharacterized protein</fullName>
    </submittedName>
</protein>
<organism evidence="1">
    <name type="scientific">Lepeophtheirus salmonis</name>
    <name type="common">Salmon louse</name>
    <name type="synonym">Caligus salmonis</name>
    <dbReference type="NCBI Taxonomy" id="72036"/>
    <lineage>
        <taxon>Eukaryota</taxon>
        <taxon>Metazoa</taxon>
        <taxon>Ecdysozoa</taxon>
        <taxon>Arthropoda</taxon>
        <taxon>Crustacea</taxon>
        <taxon>Multicrustacea</taxon>
        <taxon>Hexanauplia</taxon>
        <taxon>Copepoda</taxon>
        <taxon>Siphonostomatoida</taxon>
        <taxon>Caligidae</taxon>
        <taxon>Lepeophtheirus</taxon>
    </lineage>
</organism>
<dbReference type="EMBL" id="HACA01007684">
    <property type="protein sequence ID" value="CDW25045.1"/>
    <property type="molecule type" value="Transcribed_RNA"/>
</dbReference>
<name>A0A0K2TGS3_LEPSM</name>
<feature type="non-terminal residue" evidence="1">
    <location>
        <position position="251"/>
    </location>
</feature>
<proteinExistence type="predicted"/>
<reference evidence="1" key="1">
    <citation type="submission" date="2014-05" db="EMBL/GenBank/DDBJ databases">
        <authorList>
            <person name="Chronopoulou M."/>
        </authorList>
    </citation>
    <scope>NUCLEOTIDE SEQUENCE</scope>
    <source>
        <tissue evidence="1">Whole organism</tissue>
    </source>
</reference>
<evidence type="ECO:0000313" key="1">
    <source>
        <dbReference type="EMBL" id="CDW25045.1"/>
    </source>
</evidence>
<accession>A0A0K2TGS3</accession>